<dbReference type="Proteomes" id="UP000007635">
    <property type="component" value="Chromosome XXI"/>
</dbReference>
<sequence length="176" mass="19989">MWLRLLTQQDPATSIVSNSHVALFAERTNQSTMAASGGTLNCEDFSMFQEVLKVMRNIDDRIVHALNTTVPTVSFSGKVDATQTCKELYESMMDAHLTRDKAIKSCIAQSSEEVAQLRKQRAKDSENLALIKLLRKEQTKLKLMQSELNVEEVVNDRSLKLFSERCRIHYTPPKVK</sequence>
<dbReference type="GO" id="GO:0005758">
    <property type="term" value="C:mitochondrial intermembrane space"/>
    <property type="evidence" value="ECO:0007669"/>
    <property type="project" value="InterPro"/>
</dbReference>
<evidence type="ECO:0000313" key="4">
    <source>
        <dbReference type="Ensembl" id="ENSGACP00000049602.1"/>
    </source>
</evidence>
<dbReference type="InterPro" id="IPR019171">
    <property type="entry name" value="MIX23"/>
</dbReference>
<dbReference type="PANTHER" id="PTHR31905">
    <property type="entry name" value="COILED-COIL DOMAIN-CONTAINING PROTEIN 58"/>
    <property type="match status" value="1"/>
</dbReference>
<reference evidence="4 5" key="1">
    <citation type="journal article" date="2021" name="G3 (Bethesda)">
        <title>Improved contiguity of the threespine stickleback genome using long-read sequencing.</title>
        <authorList>
            <person name="Nath S."/>
            <person name="Shaw D.E."/>
            <person name="White M.A."/>
        </authorList>
    </citation>
    <scope>NUCLEOTIDE SEQUENCE [LARGE SCALE GENOMIC DNA]</scope>
    <source>
        <strain evidence="4 5">Lake Benthic</strain>
    </source>
</reference>
<dbReference type="GeneTree" id="ENSGT00390000011053"/>
<evidence type="ECO:0000256" key="2">
    <source>
        <dbReference type="ARBA" id="ARBA00024228"/>
    </source>
</evidence>
<dbReference type="Ensembl" id="ENSGACT00000063065.1">
    <property type="protein sequence ID" value="ENSGACP00000049602.1"/>
    <property type="gene ID" value="ENSGACG00000034760.1"/>
</dbReference>
<dbReference type="AlphaFoldDB" id="A0AAQ4QFF0"/>
<proteinExistence type="inferred from homology"/>
<protein>
    <recommendedName>
        <fullName evidence="2">Protein MIX23</fullName>
    </recommendedName>
    <alternativeName>
        <fullName evidence="3">Coiled-coil domain-containing protein 58</fullName>
    </alternativeName>
</protein>
<organism evidence="4 5">
    <name type="scientific">Gasterosteus aculeatus aculeatus</name>
    <name type="common">three-spined stickleback</name>
    <dbReference type="NCBI Taxonomy" id="481459"/>
    <lineage>
        <taxon>Eukaryota</taxon>
        <taxon>Metazoa</taxon>
        <taxon>Chordata</taxon>
        <taxon>Craniata</taxon>
        <taxon>Vertebrata</taxon>
        <taxon>Euteleostomi</taxon>
        <taxon>Actinopterygii</taxon>
        <taxon>Neopterygii</taxon>
        <taxon>Teleostei</taxon>
        <taxon>Neoteleostei</taxon>
        <taxon>Acanthomorphata</taxon>
        <taxon>Eupercaria</taxon>
        <taxon>Perciformes</taxon>
        <taxon>Cottioidei</taxon>
        <taxon>Gasterosteales</taxon>
        <taxon>Gasterosteidae</taxon>
        <taxon>Gasterosteus</taxon>
    </lineage>
</organism>
<evidence type="ECO:0000256" key="3">
    <source>
        <dbReference type="ARBA" id="ARBA00030733"/>
    </source>
</evidence>
<evidence type="ECO:0000313" key="5">
    <source>
        <dbReference type="Proteomes" id="UP000007635"/>
    </source>
</evidence>
<reference evidence="4" key="3">
    <citation type="submission" date="2025-09" db="UniProtKB">
        <authorList>
            <consortium name="Ensembl"/>
        </authorList>
    </citation>
    <scope>IDENTIFICATION</scope>
</reference>
<keyword evidence="5" id="KW-1185">Reference proteome</keyword>
<comment type="similarity">
    <text evidence="1">Belongs to the MIX23 family.</text>
</comment>
<name>A0AAQ4QFF0_GASAC</name>
<dbReference type="Pfam" id="PF09774">
    <property type="entry name" value="MIX23"/>
    <property type="match status" value="1"/>
</dbReference>
<accession>A0AAQ4QFF0</accession>
<evidence type="ECO:0000256" key="1">
    <source>
        <dbReference type="ARBA" id="ARBA00024204"/>
    </source>
</evidence>
<dbReference type="PANTHER" id="PTHR31905:SF2">
    <property type="entry name" value="PROTEIN MIX23"/>
    <property type="match status" value="1"/>
</dbReference>
<reference evidence="4" key="2">
    <citation type="submission" date="2025-08" db="UniProtKB">
        <authorList>
            <consortium name="Ensembl"/>
        </authorList>
    </citation>
    <scope>IDENTIFICATION</scope>
</reference>